<dbReference type="GO" id="GO:0045296">
    <property type="term" value="F:cadherin binding"/>
    <property type="evidence" value="ECO:0000318"/>
    <property type="project" value="GO_Central"/>
</dbReference>
<dbReference type="PANTHER" id="PTHR10372:SF27">
    <property type="entry name" value="ADHERENS JUNCTION PROTEIN P120"/>
    <property type="match status" value="1"/>
</dbReference>
<dbReference type="GO" id="GO:0098609">
    <property type="term" value="P:cell-cell adhesion"/>
    <property type="evidence" value="ECO:0000318"/>
    <property type="project" value="GO_Central"/>
</dbReference>
<dbReference type="InterPro" id="IPR016024">
    <property type="entry name" value="ARM-type_fold"/>
</dbReference>
<dbReference type="InterPro" id="IPR000225">
    <property type="entry name" value="Armadillo"/>
</dbReference>
<comment type="similarity">
    <text evidence="2">Belongs to the beta-catenin family.</text>
</comment>
<dbReference type="GO" id="GO:0005912">
    <property type="term" value="C:adherens junction"/>
    <property type="evidence" value="ECO:0000318"/>
    <property type="project" value="GO_Central"/>
</dbReference>
<organism evidence="7 8">
    <name type="scientific">Trichoplax adhaerens</name>
    <name type="common">Trichoplax reptans</name>
    <dbReference type="NCBI Taxonomy" id="10228"/>
    <lineage>
        <taxon>Eukaryota</taxon>
        <taxon>Metazoa</taxon>
        <taxon>Placozoa</taxon>
        <taxon>Uniplacotomia</taxon>
        <taxon>Trichoplacea</taxon>
        <taxon>Trichoplacidae</taxon>
        <taxon>Trichoplax</taxon>
    </lineage>
</organism>
<dbReference type="KEGG" id="tad:TRIADDRAFT_34219"/>
<dbReference type="AlphaFoldDB" id="B3SDZ4"/>
<dbReference type="Proteomes" id="UP000009022">
    <property type="component" value="Unassembled WGS sequence"/>
</dbReference>
<protein>
    <recommendedName>
        <fullName evidence="9">Armadillo repeat-containing domain-containing protein</fullName>
    </recommendedName>
</protein>
<keyword evidence="8" id="KW-1185">Reference proteome</keyword>
<dbReference type="SMART" id="SM00185">
    <property type="entry name" value="ARM"/>
    <property type="match status" value="4"/>
</dbReference>
<dbReference type="CTD" id="6759676"/>
<dbReference type="Gene3D" id="1.25.10.10">
    <property type="entry name" value="Leucine-rich Repeat Variant"/>
    <property type="match status" value="1"/>
</dbReference>
<name>B3SDZ4_TRIAD</name>
<dbReference type="GO" id="GO:0005634">
    <property type="term" value="C:nucleus"/>
    <property type="evidence" value="ECO:0000318"/>
    <property type="project" value="GO_Central"/>
</dbReference>
<keyword evidence="5" id="KW-0965">Cell junction</keyword>
<dbReference type="GeneID" id="6759676"/>
<dbReference type="InterPro" id="IPR011989">
    <property type="entry name" value="ARM-like"/>
</dbReference>
<dbReference type="PhylomeDB" id="B3SDZ4"/>
<reference evidence="7 8" key="1">
    <citation type="journal article" date="2008" name="Nature">
        <title>The Trichoplax genome and the nature of placozoans.</title>
        <authorList>
            <person name="Srivastava M."/>
            <person name="Begovic E."/>
            <person name="Chapman J."/>
            <person name="Putnam N.H."/>
            <person name="Hellsten U."/>
            <person name="Kawashima T."/>
            <person name="Kuo A."/>
            <person name="Mitros T."/>
            <person name="Salamov A."/>
            <person name="Carpenter M.L."/>
            <person name="Signorovitch A.Y."/>
            <person name="Moreno M.A."/>
            <person name="Kamm K."/>
            <person name="Grimwood J."/>
            <person name="Schmutz J."/>
            <person name="Shapiro H."/>
            <person name="Grigoriev I.V."/>
            <person name="Buss L.W."/>
            <person name="Schierwater B."/>
            <person name="Dellaporta S.L."/>
            <person name="Rokhsar D.S."/>
        </authorList>
    </citation>
    <scope>NUCLEOTIDE SEQUENCE [LARGE SCALE GENOMIC DNA]</scope>
    <source>
        <strain evidence="7 8">Grell-BS-1999</strain>
    </source>
</reference>
<dbReference type="eggNOG" id="KOG1048">
    <property type="taxonomic scope" value="Eukaryota"/>
</dbReference>
<evidence type="ECO:0008006" key="9">
    <source>
        <dbReference type="Google" id="ProtNLM"/>
    </source>
</evidence>
<keyword evidence="4" id="KW-0130">Cell adhesion</keyword>
<sequence>MLKSDNSIHSINAAVHLQHACFNNDGVKATIKRLGGILHLVRMVDSKNEEIQLSAIATLRNLAYGKANDESKGAILRHKGIPVLANVLRRTGSPHVREEIVRLLWNLSTLEAAKEQLLNLTLDVLAKLIEDHSISAGEGSLSDTQWPTIYANATGTLRNLSSSTNLSSRQMMRKLDHLINALITVTHLSVQRKDFDGKCVENSVCILRNLSYNLEEEVDHGLDIAEGYKKIKLKKRSVLGKIFNDRKTNLEAKSVILPENNRNIKGHCHFMANKYY</sequence>
<evidence type="ECO:0000256" key="4">
    <source>
        <dbReference type="ARBA" id="ARBA00022889"/>
    </source>
</evidence>
<keyword evidence="3" id="KW-0677">Repeat</keyword>
<proteinExistence type="inferred from homology"/>
<dbReference type="STRING" id="10228.B3SDZ4"/>
<evidence type="ECO:0000256" key="2">
    <source>
        <dbReference type="ARBA" id="ARBA00005462"/>
    </source>
</evidence>
<comment type="subcellular location">
    <subcellularLocation>
        <location evidence="1">Cell junction</location>
    </subcellularLocation>
</comment>
<dbReference type="EMBL" id="DS985321">
    <property type="protein sequence ID" value="EDV19052.1"/>
    <property type="molecule type" value="Genomic_DNA"/>
</dbReference>
<gene>
    <name evidence="7" type="ORF">TRIADDRAFT_34219</name>
</gene>
<dbReference type="SUPFAM" id="SSF48371">
    <property type="entry name" value="ARM repeat"/>
    <property type="match status" value="1"/>
</dbReference>
<dbReference type="RefSeq" id="XP_002118463.1">
    <property type="nucleotide sequence ID" value="XM_002118427.1"/>
</dbReference>
<evidence type="ECO:0000256" key="1">
    <source>
        <dbReference type="ARBA" id="ARBA00004282"/>
    </source>
</evidence>
<dbReference type="GO" id="GO:0005737">
    <property type="term" value="C:cytoplasm"/>
    <property type="evidence" value="ECO:0000318"/>
    <property type="project" value="GO_Central"/>
</dbReference>
<dbReference type="InterPro" id="IPR028435">
    <property type="entry name" value="Plakophilin/d_Catenin"/>
</dbReference>
<evidence type="ECO:0000256" key="3">
    <source>
        <dbReference type="ARBA" id="ARBA00022737"/>
    </source>
</evidence>
<feature type="repeat" description="ARM" evidence="6">
    <location>
        <begin position="35"/>
        <end position="70"/>
    </location>
</feature>
<dbReference type="OrthoDB" id="3245100at2759"/>
<evidence type="ECO:0000256" key="5">
    <source>
        <dbReference type="ARBA" id="ARBA00022949"/>
    </source>
</evidence>
<dbReference type="PROSITE" id="PS50176">
    <property type="entry name" value="ARM_REPEAT"/>
    <property type="match status" value="1"/>
</dbReference>
<evidence type="ECO:0000313" key="8">
    <source>
        <dbReference type="Proteomes" id="UP000009022"/>
    </source>
</evidence>
<accession>B3SDZ4</accession>
<dbReference type="PANTHER" id="PTHR10372">
    <property type="entry name" value="PLAKOPHILLIN-RELATED"/>
    <property type="match status" value="1"/>
</dbReference>
<dbReference type="GO" id="GO:0005886">
    <property type="term" value="C:plasma membrane"/>
    <property type="evidence" value="ECO:0000318"/>
    <property type="project" value="GO_Central"/>
</dbReference>
<evidence type="ECO:0000256" key="6">
    <source>
        <dbReference type="PROSITE-ProRule" id="PRU00259"/>
    </source>
</evidence>
<evidence type="ECO:0000313" key="7">
    <source>
        <dbReference type="EMBL" id="EDV19052.1"/>
    </source>
</evidence>
<dbReference type="InParanoid" id="B3SDZ4"/>
<dbReference type="HOGENOM" id="CLU_1009463_0_0_1"/>
<dbReference type="Pfam" id="PF00514">
    <property type="entry name" value="Arm"/>
    <property type="match status" value="2"/>
</dbReference>